<gene>
    <name evidence="1" type="ORF">AAJ76_200045239</name>
</gene>
<accession>A0A0F9WJ00</accession>
<dbReference type="AlphaFoldDB" id="A0A0F9WJ00"/>
<dbReference type="EMBL" id="JPQZ01000002">
    <property type="protein sequence ID" value="KKO76525.1"/>
    <property type="molecule type" value="Genomic_DNA"/>
</dbReference>
<dbReference type="VEuPathDB" id="MicrosporidiaDB:AAJ76_200045239"/>
<sequence length="512" mass="61935">MSKKRTNHLKEEEYDFEELSCFDKIERKIKKIKPNDSFDFDEVKDLETDVNIYDNFLFNVIYNEKGLPIAEIDYLSFIKNKDYYTREFKSTEINRQLPKNSIEITKIVTEDKIGDLVEINISFENTVREIFEKEYDFQSIGKFFISAFKEIECYTDKIKHINLKGVKLSKIPFSIEPIKHVRMTSPVFYLWILQNEISIKHLNKILSKIYDIINLKAVINLLKVNNKDYQLFQMKEYYKLYKVIGDLSIFKVISSCDNNLLSAKFLYYTNKFIDGYLILKGMRHILKYKLEFHINPDKCLQNLSKDFHSYKNYLFFVWCNQQILKTNNDTNTKDITSINNIENLYKAGVETYNNIPCKLAHLRYLKSNVMYEDTFDEQIFYENYIIMRKFSNASYKYLSKFKKKLIKKKLSYDLLEQEMCYLENKDCKKSNKYYYLYKYKMNNKINCKDYELINGDSLIIMYIYNLDINYIKTIYNIYNFKNGFYWCRTRNILNFEERLIESKKIFKFDQDF</sequence>
<dbReference type="RefSeq" id="XP_024332267.1">
    <property type="nucleotide sequence ID" value="XM_024474498.1"/>
</dbReference>
<comment type="caution">
    <text evidence="1">The sequence shown here is derived from an EMBL/GenBank/DDBJ whole genome shotgun (WGS) entry which is preliminary data.</text>
</comment>
<dbReference type="VEuPathDB" id="MicrosporidiaDB:G9O61_00g006100"/>
<dbReference type="Proteomes" id="UP000034350">
    <property type="component" value="Unassembled WGS sequence"/>
</dbReference>
<proteinExistence type="predicted"/>
<dbReference type="GeneID" id="36319421"/>
<name>A0A0F9WJ00_9MICR</name>
<keyword evidence="2" id="KW-1185">Reference proteome</keyword>
<evidence type="ECO:0000313" key="2">
    <source>
        <dbReference type="Proteomes" id="UP000034350"/>
    </source>
</evidence>
<dbReference type="VEuPathDB" id="MicrosporidiaDB:NCER_101222"/>
<evidence type="ECO:0000313" key="1">
    <source>
        <dbReference type="EMBL" id="KKO76525.1"/>
    </source>
</evidence>
<dbReference type="OrthoDB" id="2192004at2759"/>
<reference evidence="1 2" key="1">
    <citation type="journal article" date="2015" name="Environ. Microbiol.">
        <title>Genome analyses suggest the presence of polyploidy and recent human-driven expansions in eight global populations of the honeybee pathogen Nosema ceranae.</title>
        <authorList>
            <person name="Pelin A."/>
            <person name="Selman M."/>
            <person name="Aris-Brosou S."/>
            <person name="Farinelli L."/>
            <person name="Corradi N."/>
        </authorList>
    </citation>
    <scope>NUCLEOTIDE SEQUENCE [LARGE SCALE GENOMIC DNA]</scope>
    <source>
        <strain evidence="1 2">PA08 1199</strain>
    </source>
</reference>
<organism evidence="1 2">
    <name type="scientific">Vairimorpha ceranae</name>
    <dbReference type="NCBI Taxonomy" id="40302"/>
    <lineage>
        <taxon>Eukaryota</taxon>
        <taxon>Fungi</taxon>
        <taxon>Fungi incertae sedis</taxon>
        <taxon>Microsporidia</taxon>
        <taxon>Nosematidae</taxon>
        <taxon>Vairimorpha</taxon>
    </lineage>
</organism>
<protein>
    <submittedName>
        <fullName evidence="1">Uncharacterized protein</fullName>
    </submittedName>
</protein>